<dbReference type="Gene3D" id="3.40.50.720">
    <property type="entry name" value="NAD(P)-binding Rossmann-like Domain"/>
    <property type="match status" value="1"/>
</dbReference>
<dbReference type="InterPro" id="IPR002347">
    <property type="entry name" value="SDR_fam"/>
</dbReference>
<name>A0ABZ0TH81_9SPHI</name>
<dbReference type="PANTHER" id="PTHR42760">
    <property type="entry name" value="SHORT-CHAIN DEHYDROGENASES/REDUCTASES FAMILY MEMBER"/>
    <property type="match status" value="1"/>
</dbReference>
<gene>
    <name evidence="3" type="ORF">SNE25_19950</name>
</gene>
<dbReference type="PANTHER" id="PTHR42760:SF133">
    <property type="entry name" value="3-OXOACYL-[ACYL-CARRIER-PROTEIN] REDUCTASE"/>
    <property type="match status" value="1"/>
</dbReference>
<dbReference type="PRINTS" id="PR00081">
    <property type="entry name" value="GDHRDH"/>
</dbReference>
<reference evidence="3 4" key="1">
    <citation type="submission" date="2023-11" db="EMBL/GenBank/DDBJ databases">
        <title>Analysis of the Genomes of Mucilaginibacter gossypii cycad 4 and M. sabulilitoris SNA2: microbes with the potential for plant growth promotion.</title>
        <authorList>
            <person name="Hirsch A.M."/>
            <person name="Humm E."/>
            <person name="Rubbi M."/>
            <person name="Del Vecchio G."/>
            <person name="Ha S.M."/>
            <person name="Pellegrini M."/>
            <person name="Gunsalus R.P."/>
        </authorList>
    </citation>
    <scope>NUCLEOTIDE SEQUENCE [LARGE SCALE GENOMIC DNA]</scope>
    <source>
        <strain evidence="3 4">SNA2</strain>
    </source>
</reference>
<keyword evidence="4" id="KW-1185">Reference proteome</keyword>
<dbReference type="Pfam" id="PF00106">
    <property type="entry name" value="adh_short"/>
    <property type="match status" value="1"/>
</dbReference>
<keyword evidence="2 3" id="KW-0560">Oxidoreductase</keyword>
<evidence type="ECO:0000313" key="3">
    <source>
        <dbReference type="EMBL" id="WPU91593.1"/>
    </source>
</evidence>
<dbReference type="EC" id="1.-.-.-" evidence="3"/>
<dbReference type="EMBL" id="CP139558">
    <property type="protein sequence ID" value="WPU91593.1"/>
    <property type="molecule type" value="Genomic_DNA"/>
</dbReference>
<dbReference type="InterPro" id="IPR036291">
    <property type="entry name" value="NAD(P)-bd_dom_sf"/>
</dbReference>
<dbReference type="GO" id="GO:0016491">
    <property type="term" value="F:oxidoreductase activity"/>
    <property type="evidence" value="ECO:0007669"/>
    <property type="project" value="UniProtKB-KW"/>
</dbReference>
<comment type="similarity">
    <text evidence="1">Belongs to the short-chain dehydrogenases/reductases (SDR) family.</text>
</comment>
<dbReference type="CDD" id="cd05233">
    <property type="entry name" value="SDR_c"/>
    <property type="match status" value="1"/>
</dbReference>
<evidence type="ECO:0000313" key="4">
    <source>
        <dbReference type="Proteomes" id="UP001324380"/>
    </source>
</evidence>
<dbReference type="Proteomes" id="UP001324380">
    <property type="component" value="Chromosome"/>
</dbReference>
<sequence length="233" mass="25276">MKKQTIIVTGASSSIGKEIARCCLENGDNVVINALNAEILTEIFFELGGSENLAMVAGNVSNRVTGIKLLAVAIATFGSADVLINNVGISETRSFFDLDEAYLERFLNTNLKGAVLTTQTIIPQMIKQGGGMVINIGTPLGNDTFSNAFPTVQIATKGTIHFLTLQLAAEFGKYNIRFNTIMPGSVRTLKYKNAVDRNLESRLWNRVGEVEEIAEMVYMVIKSSFITGAIITT</sequence>
<proteinExistence type="inferred from homology"/>
<dbReference type="RefSeq" id="WP_321560759.1">
    <property type="nucleotide sequence ID" value="NZ_CP139558.1"/>
</dbReference>
<accession>A0ABZ0TH81</accession>
<evidence type="ECO:0000256" key="1">
    <source>
        <dbReference type="ARBA" id="ARBA00006484"/>
    </source>
</evidence>
<protein>
    <submittedName>
        <fullName evidence="3">SDR family oxidoreductase</fullName>
        <ecNumber evidence="3">1.-.-.-</ecNumber>
    </submittedName>
</protein>
<evidence type="ECO:0000256" key="2">
    <source>
        <dbReference type="ARBA" id="ARBA00023002"/>
    </source>
</evidence>
<organism evidence="3 4">
    <name type="scientific">Mucilaginibacter sabulilitoris</name>
    <dbReference type="NCBI Taxonomy" id="1173583"/>
    <lineage>
        <taxon>Bacteria</taxon>
        <taxon>Pseudomonadati</taxon>
        <taxon>Bacteroidota</taxon>
        <taxon>Sphingobacteriia</taxon>
        <taxon>Sphingobacteriales</taxon>
        <taxon>Sphingobacteriaceae</taxon>
        <taxon>Mucilaginibacter</taxon>
    </lineage>
</organism>
<dbReference type="SUPFAM" id="SSF51735">
    <property type="entry name" value="NAD(P)-binding Rossmann-fold domains"/>
    <property type="match status" value="1"/>
</dbReference>